<feature type="domain" description="Carboxyltransferase" evidence="4">
    <location>
        <begin position="35"/>
        <end position="229"/>
    </location>
</feature>
<dbReference type="PANTHER" id="PTHR34698">
    <property type="entry name" value="5-OXOPROLINASE SUBUNIT B"/>
    <property type="match status" value="1"/>
</dbReference>
<sequence>MVIEGRKVRPFGRPRFPRHSLGACYLPTVRRPRFIRPYGSAALLLDWEPLIDEGISRSVHAYAAAIAAHPAVVECVPGYASLLVEFRPDRSSAYQLREYIYAARVAPSEQLSTYHSVPVRYGGSAGPDLEAVAAATGLSAEAVIELHGSRDYLVYLLGFRPGFAFLGPTDERLAVDRRASPRARVPAGAVGLASRQTGIYPGDCPGGWQLIGQCPLPLVDAEGRPRFRAGDRVRFYSIDEAEFIRLNQLKA</sequence>
<evidence type="ECO:0000313" key="6">
    <source>
        <dbReference type="Proteomes" id="UP000226437"/>
    </source>
</evidence>
<reference evidence="5 6" key="1">
    <citation type="submission" date="2017-10" db="EMBL/GenBank/DDBJ databases">
        <title>The draft genome sequence of Lewinella marina KCTC 32374.</title>
        <authorList>
            <person name="Wang K."/>
        </authorList>
    </citation>
    <scope>NUCLEOTIDE SEQUENCE [LARGE SCALE GENOMIC DNA]</scope>
    <source>
        <strain evidence="5 6">MKG-38</strain>
    </source>
</reference>
<dbReference type="GO" id="GO:0016787">
    <property type="term" value="F:hydrolase activity"/>
    <property type="evidence" value="ECO:0007669"/>
    <property type="project" value="UniProtKB-KW"/>
</dbReference>
<protein>
    <submittedName>
        <fullName evidence="5">Allophanate hydrolase</fullName>
    </submittedName>
</protein>
<organism evidence="5 6">
    <name type="scientific">Neolewinella marina</name>
    <dbReference type="NCBI Taxonomy" id="438751"/>
    <lineage>
        <taxon>Bacteria</taxon>
        <taxon>Pseudomonadati</taxon>
        <taxon>Bacteroidota</taxon>
        <taxon>Saprospiria</taxon>
        <taxon>Saprospirales</taxon>
        <taxon>Lewinellaceae</taxon>
        <taxon>Neolewinella</taxon>
    </lineage>
</organism>
<dbReference type="InterPro" id="IPR010016">
    <property type="entry name" value="PxpB"/>
</dbReference>
<dbReference type="NCBIfam" id="TIGR00370">
    <property type="entry name" value="5-oxoprolinase subunit PxpB"/>
    <property type="match status" value="1"/>
</dbReference>
<dbReference type="AlphaFoldDB" id="A0A2G0CJC0"/>
<comment type="caution">
    <text evidence="5">The sequence shown here is derived from an EMBL/GenBank/DDBJ whole genome shotgun (WGS) entry which is preliminary data.</text>
</comment>
<dbReference type="SUPFAM" id="SSF160467">
    <property type="entry name" value="PH0987 N-terminal domain-like"/>
    <property type="match status" value="1"/>
</dbReference>
<dbReference type="GO" id="GO:0005524">
    <property type="term" value="F:ATP binding"/>
    <property type="evidence" value="ECO:0007669"/>
    <property type="project" value="UniProtKB-KW"/>
</dbReference>
<dbReference type="SUPFAM" id="SSF50891">
    <property type="entry name" value="Cyclophilin-like"/>
    <property type="match status" value="1"/>
</dbReference>
<evidence type="ECO:0000313" key="5">
    <source>
        <dbReference type="EMBL" id="PHL00069.1"/>
    </source>
</evidence>
<dbReference type="OrthoDB" id="9778567at2"/>
<keyword evidence="1" id="KW-0547">Nucleotide-binding</keyword>
<evidence type="ECO:0000256" key="3">
    <source>
        <dbReference type="ARBA" id="ARBA00022840"/>
    </source>
</evidence>
<dbReference type="SMART" id="SM00796">
    <property type="entry name" value="AHS1"/>
    <property type="match status" value="1"/>
</dbReference>
<evidence type="ECO:0000256" key="1">
    <source>
        <dbReference type="ARBA" id="ARBA00022741"/>
    </source>
</evidence>
<dbReference type="Pfam" id="PF02682">
    <property type="entry name" value="CT_C_D"/>
    <property type="match status" value="1"/>
</dbReference>
<keyword evidence="2 5" id="KW-0378">Hydrolase</keyword>
<accession>A0A2G0CJC0</accession>
<dbReference type="Gene3D" id="2.40.100.10">
    <property type="entry name" value="Cyclophilin-like"/>
    <property type="match status" value="1"/>
</dbReference>
<proteinExistence type="predicted"/>
<dbReference type="Gene3D" id="3.30.1360.40">
    <property type="match status" value="1"/>
</dbReference>
<name>A0A2G0CJC0_9BACT</name>
<dbReference type="InterPro" id="IPR029000">
    <property type="entry name" value="Cyclophilin-like_dom_sf"/>
</dbReference>
<keyword evidence="6" id="KW-1185">Reference proteome</keyword>
<evidence type="ECO:0000259" key="4">
    <source>
        <dbReference type="SMART" id="SM00796"/>
    </source>
</evidence>
<keyword evidence="3" id="KW-0067">ATP-binding</keyword>
<dbReference type="Proteomes" id="UP000226437">
    <property type="component" value="Unassembled WGS sequence"/>
</dbReference>
<gene>
    <name evidence="5" type="ORF">CGL56_03245</name>
</gene>
<evidence type="ECO:0000256" key="2">
    <source>
        <dbReference type="ARBA" id="ARBA00022801"/>
    </source>
</evidence>
<dbReference type="EMBL" id="PDLO01000001">
    <property type="protein sequence ID" value="PHL00069.1"/>
    <property type="molecule type" value="Genomic_DNA"/>
</dbReference>
<dbReference type="InterPro" id="IPR003833">
    <property type="entry name" value="CT_C_D"/>
</dbReference>
<dbReference type="PANTHER" id="PTHR34698:SF2">
    <property type="entry name" value="5-OXOPROLINASE SUBUNIT B"/>
    <property type="match status" value="1"/>
</dbReference>